<keyword evidence="3" id="KW-0547">Nucleotide-binding</keyword>
<dbReference type="Gene3D" id="1.10.30.20">
    <property type="entry name" value="Bacterial XPD DNA helicase, FeS cluster domain"/>
    <property type="match status" value="1"/>
</dbReference>
<dbReference type="GO" id="GO:0046872">
    <property type="term" value="F:metal ion binding"/>
    <property type="evidence" value="ECO:0007669"/>
    <property type="project" value="UniProtKB-KW"/>
</dbReference>
<dbReference type="InterPro" id="IPR014001">
    <property type="entry name" value="Helicase_ATP-bd"/>
</dbReference>
<keyword evidence="1" id="KW-0004">4Fe-4S</keyword>
<proteinExistence type="predicted"/>
<comment type="caution">
    <text evidence="14">The sequence shown here is derived from an EMBL/GenBank/DDBJ whole genome shotgun (WGS) entry which is preliminary data.</text>
</comment>
<dbReference type="AlphaFoldDB" id="A0A832VXS3"/>
<sequence length="683" mass="76662">MAYEQWFAYPSYRPNQRVMLEAVERCVRKGEHAVLMVDAPTGSGKTSAISAVLAAKGARRVVIALRTTSQVEGYLSEIRRIREHTKKRPEIAYLVGKPKMCPIAGEFENPYAGCELLKILTKNALEARMRALGRERYTVEEDPVLTALLEEGRGTHRRACPYYARSKSALLRDGKVVVQPSERAMRDAARVVHSVLSPSELKKTCERTCPYEVMAVAARFSDIVVLNYHHVLDERMRDVVFRWLNLEPENTVLVLDEAHNVGDAVRSINTARIGVRAVGRALSELDVLSKGELDAAIMDDVLMTRGVLKRLTEYVEHMRERKPDDVLDPHALCDFLFAEVLERDDEHMVVRMLDLVEVIRQHKRSMMEFPEVHLARIAEFLRLCVRAKGDETCLVAKGEGDELWAGVIDPSPYLRRLVDSVSCTIMLSGTLSPIDAYELYFFGESGRAQKLVLPNSFPASNRLVLASKSATTLSSMRNDPHNISEIEEHIRGLIEGVDGNVALYFTSYGMLEQYRAFCERCASKSHKRVFIEPKETKAIPRLLSEFFECASGRGGVLLAVCGGKLSEGVDYAGRSLEGAAVIGLPLSAYTEVQRRINRYYVRRHGRQMGMLLAYTLPALNRAMQALGRVIRSENDIGVLMLCDSRFAKSGVVEYLPSWIRDEMRLVDGAECSMIAGWIGEVRA</sequence>
<dbReference type="SMART" id="SM00491">
    <property type="entry name" value="HELICc2"/>
    <property type="match status" value="1"/>
</dbReference>
<keyword evidence="2" id="KW-0479">Metal-binding</keyword>
<dbReference type="PANTHER" id="PTHR11472">
    <property type="entry name" value="DNA REPAIR DEAD HELICASE RAD3/XP-D SUBFAMILY MEMBER"/>
    <property type="match status" value="1"/>
</dbReference>
<dbReference type="InterPro" id="IPR006555">
    <property type="entry name" value="ATP-dep_Helicase_C"/>
</dbReference>
<dbReference type="InterPro" id="IPR027417">
    <property type="entry name" value="P-loop_NTPase"/>
</dbReference>
<evidence type="ECO:0000256" key="5">
    <source>
        <dbReference type="ARBA" id="ARBA00022801"/>
    </source>
</evidence>
<keyword evidence="4" id="KW-0227">DNA damage</keyword>
<evidence type="ECO:0000256" key="7">
    <source>
        <dbReference type="ARBA" id="ARBA00022840"/>
    </source>
</evidence>
<evidence type="ECO:0000313" key="14">
    <source>
        <dbReference type="EMBL" id="HIH70023.1"/>
    </source>
</evidence>
<dbReference type="GO" id="GO:0005524">
    <property type="term" value="F:ATP binding"/>
    <property type="evidence" value="ECO:0007669"/>
    <property type="project" value="UniProtKB-KW"/>
</dbReference>
<evidence type="ECO:0000256" key="3">
    <source>
        <dbReference type="ARBA" id="ARBA00022741"/>
    </source>
</evidence>
<evidence type="ECO:0000256" key="8">
    <source>
        <dbReference type="ARBA" id="ARBA00023004"/>
    </source>
</evidence>
<name>A0A832VXS3_9EURY</name>
<evidence type="ECO:0000256" key="9">
    <source>
        <dbReference type="ARBA" id="ARBA00023014"/>
    </source>
</evidence>
<organism evidence="14 15">
    <name type="scientific">Methermicoccus shengliensis</name>
    <dbReference type="NCBI Taxonomy" id="660064"/>
    <lineage>
        <taxon>Archaea</taxon>
        <taxon>Methanobacteriati</taxon>
        <taxon>Methanobacteriota</taxon>
        <taxon>Stenosarchaea group</taxon>
        <taxon>Methanomicrobia</taxon>
        <taxon>Methanosarcinales</taxon>
        <taxon>Methermicoccaceae</taxon>
        <taxon>Methermicoccus</taxon>
    </lineage>
</organism>
<dbReference type="InterPro" id="IPR014013">
    <property type="entry name" value="Helic_SF1/SF2_ATP-bd_DinG/Rad3"/>
</dbReference>
<evidence type="ECO:0000256" key="11">
    <source>
        <dbReference type="ARBA" id="ARBA00023204"/>
    </source>
</evidence>
<dbReference type="SMART" id="SM00487">
    <property type="entry name" value="DEXDc"/>
    <property type="match status" value="1"/>
</dbReference>
<dbReference type="Pfam" id="PF13307">
    <property type="entry name" value="Helicase_C_2"/>
    <property type="match status" value="1"/>
</dbReference>
<evidence type="ECO:0000259" key="13">
    <source>
        <dbReference type="PROSITE" id="PS51193"/>
    </source>
</evidence>
<dbReference type="SMART" id="SM00488">
    <property type="entry name" value="DEXDc2"/>
    <property type="match status" value="1"/>
</dbReference>
<evidence type="ECO:0000256" key="12">
    <source>
        <dbReference type="ARBA" id="ARBA00023235"/>
    </source>
</evidence>
<evidence type="ECO:0000256" key="1">
    <source>
        <dbReference type="ARBA" id="ARBA00022485"/>
    </source>
</evidence>
<accession>A0A832VXS3</accession>
<dbReference type="Gene3D" id="3.40.50.300">
    <property type="entry name" value="P-loop containing nucleotide triphosphate hydrolases"/>
    <property type="match status" value="2"/>
</dbReference>
<evidence type="ECO:0000256" key="2">
    <source>
        <dbReference type="ARBA" id="ARBA00022723"/>
    </source>
</evidence>
<feature type="domain" description="Helicase ATP-binding" evidence="13">
    <location>
        <begin position="2"/>
        <end position="318"/>
    </location>
</feature>
<dbReference type="Gene3D" id="1.10.275.40">
    <property type="match status" value="1"/>
</dbReference>
<dbReference type="EMBL" id="DUIH01000017">
    <property type="protein sequence ID" value="HIH70023.1"/>
    <property type="molecule type" value="Genomic_DNA"/>
</dbReference>
<dbReference type="RefSeq" id="WP_052353238.1">
    <property type="nucleotide sequence ID" value="NZ_DUIH01000017.1"/>
</dbReference>
<evidence type="ECO:0000256" key="10">
    <source>
        <dbReference type="ARBA" id="ARBA00023125"/>
    </source>
</evidence>
<dbReference type="GO" id="GO:0051539">
    <property type="term" value="F:4 iron, 4 sulfur cluster binding"/>
    <property type="evidence" value="ECO:0007669"/>
    <property type="project" value="UniProtKB-KW"/>
</dbReference>
<keyword evidence="10" id="KW-0238">DNA-binding</keyword>
<protein>
    <submittedName>
        <fullName evidence="14">ATP-dependent DNA helicase</fullName>
    </submittedName>
</protein>
<dbReference type="GO" id="GO:0043139">
    <property type="term" value="F:5'-3' DNA helicase activity"/>
    <property type="evidence" value="ECO:0007669"/>
    <property type="project" value="UniProtKB-EC"/>
</dbReference>
<dbReference type="InterPro" id="IPR045028">
    <property type="entry name" value="DinG/Rad3-like"/>
</dbReference>
<evidence type="ECO:0000313" key="15">
    <source>
        <dbReference type="Proteomes" id="UP000600363"/>
    </source>
</evidence>
<dbReference type="InterPro" id="IPR042493">
    <property type="entry name" value="XPD_DNA_FeS"/>
</dbReference>
<gene>
    <name evidence="14" type="ORF">HA299_05380</name>
</gene>
<evidence type="ECO:0000256" key="6">
    <source>
        <dbReference type="ARBA" id="ARBA00022806"/>
    </source>
</evidence>
<dbReference type="GO" id="GO:0016818">
    <property type="term" value="F:hydrolase activity, acting on acid anhydrides, in phosphorus-containing anhydrides"/>
    <property type="evidence" value="ECO:0007669"/>
    <property type="project" value="InterPro"/>
</dbReference>
<dbReference type="GO" id="GO:0006281">
    <property type="term" value="P:DNA repair"/>
    <property type="evidence" value="ECO:0007669"/>
    <property type="project" value="UniProtKB-KW"/>
</dbReference>
<dbReference type="InterPro" id="IPR010614">
    <property type="entry name" value="RAD3-like_helicase_DEAD"/>
</dbReference>
<dbReference type="Pfam" id="PF06733">
    <property type="entry name" value="DEAD_2"/>
    <property type="match status" value="1"/>
</dbReference>
<keyword evidence="11" id="KW-0234">DNA repair</keyword>
<keyword evidence="7" id="KW-0067">ATP-binding</keyword>
<keyword evidence="6 14" id="KW-0347">Helicase</keyword>
<dbReference type="SUPFAM" id="SSF52540">
    <property type="entry name" value="P-loop containing nucleoside triphosphate hydrolases"/>
    <property type="match status" value="2"/>
</dbReference>
<dbReference type="Proteomes" id="UP000600363">
    <property type="component" value="Unassembled WGS sequence"/>
</dbReference>
<evidence type="ECO:0000256" key="4">
    <source>
        <dbReference type="ARBA" id="ARBA00022763"/>
    </source>
</evidence>
<dbReference type="InterPro" id="IPR006554">
    <property type="entry name" value="Helicase-like_DEXD_c2"/>
</dbReference>
<keyword evidence="9" id="KW-0411">Iron-sulfur</keyword>
<keyword evidence="8" id="KW-0408">Iron</keyword>
<keyword evidence="12" id="KW-0413">Isomerase</keyword>
<dbReference type="PANTHER" id="PTHR11472:SF34">
    <property type="entry name" value="REGULATOR OF TELOMERE ELONGATION HELICASE 1"/>
    <property type="match status" value="1"/>
</dbReference>
<dbReference type="PROSITE" id="PS51193">
    <property type="entry name" value="HELICASE_ATP_BIND_2"/>
    <property type="match status" value="1"/>
</dbReference>
<reference evidence="14" key="1">
    <citation type="journal article" date="2020" name="bioRxiv">
        <title>A rank-normalized archaeal taxonomy based on genome phylogeny resolves widespread incomplete and uneven classifications.</title>
        <authorList>
            <person name="Rinke C."/>
            <person name="Chuvochina M."/>
            <person name="Mussig A.J."/>
            <person name="Chaumeil P.-A."/>
            <person name="Waite D.W."/>
            <person name="Whitman W.B."/>
            <person name="Parks D.H."/>
            <person name="Hugenholtz P."/>
        </authorList>
    </citation>
    <scope>NUCLEOTIDE SEQUENCE</scope>
    <source>
        <strain evidence="14">UBA12518</strain>
    </source>
</reference>
<dbReference type="GO" id="GO:0003677">
    <property type="term" value="F:DNA binding"/>
    <property type="evidence" value="ECO:0007669"/>
    <property type="project" value="UniProtKB-KW"/>
</dbReference>
<keyword evidence="5" id="KW-0378">Hydrolase</keyword>